<sequence>MAEVEILEEAVDALDEMGNDEAESTAHHEIEAEESASEADLEVELDEELAVSDGADMPDDVATISTELGGEMNKHADADVTAGSAADEGMDDLAAAKTARHDDGGEDAVGFVTETEVTSPPVDATDFDDVDLFFSDEGNVATAVGHSSVGDGEEMAATEAASLTADSVGATDEVVHADAHVHVKDTPTKLQPVEKLSAAVKEEADRSITSTMNEVLAKLVEPFTAAKTAAALATTDSAYQVDEL</sequence>
<protein>
    <submittedName>
        <fullName evidence="2">Uncharacterized protein</fullName>
    </submittedName>
</protein>
<evidence type="ECO:0000313" key="2">
    <source>
        <dbReference type="EMBL" id="CAK7918233.1"/>
    </source>
</evidence>
<reference evidence="2" key="1">
    <citation type="submission" date="2024-01" db="EMBL/GenBank/DDBJ databases">
        <authorList>
            <person name="Webb A."/>
        </authorList>
    </citation>
    <scope>NUCLEOTIDE SEQUENCE</scope>
    <source>
        <strain evidence="2">Pm1</strain>
    </source>
</reference>
<accession>A0AAV1TGK9</accession>
<dbReference type="Proteomes" id="UP001162060">
    <property type="component" value="Unassembled WGS sequence"/>
</dbReference>
<feature type="compositionally biased region" description="Acidic residues" evidence="1">
    <location>
        <begin position="13"/>
        <end position="23"/>
    </location>
</feature>
<dbReference type="AlphaFoldDB" id="A0AAV1TGK9"/>
<gene>
    <name evidence="2" type="ORF">PM001_LOCUS5752</name>
</gene>
<evidence type="ECO:0000313" key="3">
    <source>
        <dbReference type="Proteomes" id="UP001162060"/>
    </source>
</evidence>
<comment type="caution">
    <text evidence="2">The sequence shown here is derived from an EMBL/GenBank/DDBJ whole genome shotgun (WGS) entry which is preliminary data.</text>
</comment>
<evidence type="ECO:0000256" key="1">
    <source>
        <dbReference type="SAM" id="MobiDB-lite"/>
    </source>
</evidence>
<feature type="region of interest" description="Disordered" evidence="1">
    <location>
        <begin position="13"/>
        <end position="43"/>
    </location>
</feature>
<name>A0AAV1TGK9_9STRA</name>
<dbReference type="EMBL" id="CAKLBY020000047">
    <property type="protein sequence ID" value="CAK7918233.1"/>
    <property type="molecule type" value="Genomic_DNA"/>
</dbReference>
<organism evidence="2 3">
    <name type="scientific">Peronospora matthiolae</name>
    <dbReference type="NCBI Taxonomy" id="2874970"/>
    <lineage>
        <taxon>Eukaryota</taxon>
        <taxon>Sar</taxon>
        <taxon>Stramenopiles</taxon>
        <taxon>Oomycota</taxon>
        <taxon>Peronosporomycetes</taxon>
        <taxon>Peronosporales</taxon>
        <taxon>Peronosporaceae</taxon>
        <taxon>Peronospora</taxon>
    </lineage>
</organism>
<feature type="compositionally biased region" description="Acidic residues" evidence="1">
    <location>
        <begin position="31"/>
        <end position="43"/>
    </location>
</feature>
<proteinExistence type="predicted"/>